<comment type="caution">
    <text evidence="2">The sequence shown here is derived from an EMBL/GenBank/DDBJ whole genome shotgun (WGS) entry which is preliminary data.</text>
</comment>
<evidence type="ECO:0000259" key="1">
    <source>
        <dbReference type="Pfam" id="PF00248"/>
    </source>
</evidence>
<accession>A0A8S1MZL8</accession>
<proteinExistence type="predicted"/>
<dbReference type="Proteomes" id="UP000692954">
    <property type="component" value="Unassembled WGS sequence"/>
</dbReference>
<name>A0A8S1MZL8_9CILI</name>
<dbReference type="AlphaFoldDB" id="A0A8S1MZL8"/>
<gene>
    <name evidence="2" type="ORF">PSON_ATCC_30995.1.T0490317</name>
</gene>
<dbReference type="PANTHER" id="PTHR43312">
    <property type="entry name" value="D-THREO-ALDOSE 1-DEHYDROGENASE"/>
    <property type="match status" value="1"/>
</dbReference>
<keyword evidence="3" id="KW-1185">Reference proteome</keyword>
<dbReference type="OrthoDB" id="48988at2759"/>
<evidence type="ECO:0000313" key="2">
    <source>
        <dbReference type="EMBL" id="CAD8086347.1"/>
    </source>
</evidence>
<feature type="domain" description="NADP-dependent oxidoreductase" evidence="1">
    <location>
        <begin position="98"/>
        <end position="251"/>
    </location>
</feature>
<organism evidence="2 3">
    <name type="scientific">Paramecium sonneborni</name>
    <dbReference type="NCBI Taxonomy" id="65129"/>
    <lineage>
        <taxon>Eukaryota</taxon>
        <taxon>Sar</taxon>
        <taxon>Alveolata</taxon>
        <taxon>Ciliophora</taxon>
        <taxon>Intramacronucleata</taxon>
        <taxon>Oligohymenophorea</taxon>
        <taxon>Peniculida</taxon>
        <taxon>Parameciidae</taxon>
        <taxon>Paramecium</taxon>
    </lineage>
</organism>
<dbReference type="PANTHER" id="PTHR43312:SF1">
    <property type="entry name" value="NADP-DEPENDENT OXIDOREDUCTASE DOMAIN-CONTAINING PROTEIN"/>
    <property type="match status" value="1"/>
</dbReference>
<dbReference type="EMBL" id="CAJJDN010000049">
    <property type="protein sequence ID" value="CAD8086347.1"/>
    <property type="molecule type" value="Genomic_DNA"/>
</dbReference>
<dbReference type="CDD" id="cd19099">
    <property type="entry name" value="AKR_unchar"/>
    <property type="match status" value="1"/>
</dbReference>
<reference evidence="2" key="1">
    <citation type="submission" date="2021-01" db="EMBL/GenBank/DDBJ databases">
        <authorList>
            <consortium name="Genoscope - CEA"/>
            <person name="William W."/>
        </authorList>
    </citation>
    <scope>NUCLEOTIDE SEQUENCE</scope>
</reference>
<protein>
    <recommendedName>
        <fullName evidence="1">NADP-dependent oxidoreductase domain-containing protein</fullName>
    </recommendedName>
</protein>
<evidence type="ECO:0000313" key="3">
    <source>
        <dbReference type="Proteomes" id="UP000692954"/>
    </source>
</evidence>
<dbReference type="InterPro" id="IPR053135">
    <property type="entry name" value="AKR2_Oxidoreductase"/>
</dbReference>
<dbReference type="InterPro" id="IPR023210">
    <property type="entry name" value="NADP_OxRdtase_dom"/>
</dbReference>
<dbReference type="Pfam" id="PF00248">
    <property type="entry name" value="Aldo_ket_red"/>
    <property type="match status" value="1"/>
</dbReference>
<sequence length="418" mass="47771">MFNLRVVKGFSHTIGLSSEHYIQRYQQIFQDLYKLQYPLIPGFATIDGTKQYASNNSEIPVSHFRINYRNNLQLSSLGIGSYQGAPDQNNDIMLYGSIIDSVLSGGVNVIDTAINYRYMKSERVIGSAIRALNIPRDQLFISSKGGYIPADGDRGIQETQLIRELINKNLITQDDVVGACHCMHPKFLELQLEQSLNHLGLETLDLLYLHNAAESQLPFLGYDKFYDRIAKAFEQYEKFVQKGQIKRYGMATWVCFRARPDEDRIHVPLEKIVQIAEKVGGKDHHFEYVQMPINAMMPEAFSQEWQPFKGENTQILTVARQLKVNLVISSPLMGGTLMQVPLPSDIFKCQFLGAKHLQFLRSIPAESIKTILIGQKANRHTKQNLEVIRVPPLTADEFWSFFQPLKRKQVVDDELDMQ</sequence>